<gene>
    <name evidence="1" type="ORF">F0254_08070</name>
</gene>
<name>A0A0P7ESL6_VIBAL</name>
<dbReference type="OrthoDB" id="5902355at2"/>
<dbReference type="eggNOG" id="ENOG502ZJEC">
    <property type="taxonomic scope" value="Bacteria"/>
</dbReference>
<organism evidence="1 2">
    <name type="scientific">Vibrio alginolyticus</name>
    <dbReference type="NCBI Taxonomy" id="663"/>
    <lineage>
        <taxon>Bacteria</taxon>
        <taxon>Pseudomonadati</taxon>
        <taxon>Pseudomonadota</taxon>
        <taxon>Gammaproteobacteria</taxon>
        <taxon>Vibrionales</taxon>
        <taxon>Vibrionaceae</taxon>
        <taxon>Vibrio</taxon>
    </lineage>
</organism>
<evidence type="ECO:0000313" key="2">
    <source>
        <dbReference type="Proteomes" id="UP000532247"/>
    </source>
</evidence>
<dbReference type="NCBIfam" id="NF038216">
    <property type="entry name" value="ABZJ_00895_fam"/>
    <property type="match status" value="1"/>
</dbReference>
<dbReference type="RefSeq" id="WP_017635325.1">
    <property type="nucleotide sequence ID" value="NZ_BTGI01000001.1"/>
</dbReference>
<protein>
    <submittedName>
        <fullName evidence="1">Uncharacterized protein</fullName>
    </submittedName>
</protein>
<proteinExistence type="predicted"/>
<dbReference type="EMBL" id="VTYF01000003">
    <property type="protein sequence ID" value="NOI08823.1"/>
    <property type="molecule type" value="Genomic_DNA"/>
</dbReference>
<evidence type="ECO:0000313" key="1">
    <source>
        <dbReference type="EMBL" id="NOI08823.1"/>
    </source>
</evidence>
<dbReference type="AlphaFoldDB" id="A0A0P7ESL6"/>
<comment type="caution">
    <text evidence="1">The sequence shown here is derived from an EMBL/GenBank/DDBJ whole genome shotgun (WGS) entry which is preliminary data.</text>
</comment>
<reference evidence="1 2" key="1">
    <citation type="submission" date="2019-09" db="EMBL/GenBank/DDBJ databases">
        <title>Draft genome sequencing and comparative genomics of hatchery-associated Vibrios.</title>
        <authorList>
            <person name="Kehlet-Delgado H."/>
            <person name="Mueller R.S."/>
        </authorList>
    </citation>
    <scope>NUCLEOTIDE SEQUENCE [LARGE SCALE GENOMIC DNA]</scope>
    <source>
        <strain evidence="1 2">081416A</strain>
    </source>
</reference>
<sequence>MKVELKNNYSESEINQPPSVLLVTSLLCLASVCWAALLLAIEYIVGIEMSGTGFLSTLIPAMSVGYYFGYKTGDVMPSKTRWYAVLLWTLASLVVFSLILMSLDISPFYLLSELGGVSIFIAIIMLITIGIAYLILKSGEKMAIRVLLKAKESQ</sequence>
<dbReference type="Proteomes" id="UP000532247">
    <property type="component" value="Unassembled WGS sequence"/>
</dbReference>
<accession>A0A0P7ESL6</accession>
<dbReference type="InterPro" id="IPR047730">
    <property type="entry name" value="ABZJ_00895-like"/>
</dbReference>